<dbReference type="InterPro" id="IPR007627">
    <property type="entry name" value="RNA_pol_sigma70_r2"/>
</dbReference>
<evidence type="ECO:0000259" key="8">
    <source>
        <dbReference type="Pfam" id="PF08281"/>
    </source>
</evidence>
<feature type="domain" description="RNA polymerase sigma-70 region 2" evidence="7">
    <location>
        <begin position="25"/>
        <end position="88"/>
    </location>
</feature>
<dbReference type="InterPro" id="IPR013324">
    <property type="entry name" value="RNA_pol_sigma_r3/r4-like"/>
</dbReference>
<evidence type="ECO:0000256" key="1">
    <source>
        <dbReference type="ARBA" id="ARBA00010641"/>
    </source>
</evidence>
<dbReference type="InterPro" id="IPR039425">
    <property type="entry name" value="RNA_pol_sigma-70-like"/>
</dbReference>
<dbReference type="CDD" id="cd06171">
    <property type="entry name" value="Sigma70_r4"/>
    <property type="match status" value="1"/>
</dbReference>
<keyword evidence="4 6" id="KW-0238">DNA-binding</keyword>
<feature type="domain" description="RNA polymerase sigma factor 70 region 4 type 2" evidence="8">
    <location>
        <begin position="129"/>
        <end position="179"/>
    </location>
</feature>
<dbReference type="RefSeq" id="WP_083145085.1">
    <property type="nucleotide sequence ID" value="NZ_MVID01000019.1"/>
</dbReference>
<proteinExistence type="inferred from homology"/>
<keyword evidence="2 6" id="KW-0805">Transcription regulation</keyword>
<dbReference type="PANTHER" id="PTHR43133:SF59">
    <property type="entry name" value="ECF RNA POLYMERASE SIGMA FACTOR SIGR"/>
    <property type="match status" value="1"/>
</dbReference>
<evidence type="ECO:0000256" key="6">
    <source>
        <dbReference type="RuleBase" id="RU000716"/>
    </source>
</evidence>
<dbReference type="Pfam" id="PF08281">
    <property type="entry name" value="Sigma70_r4_2"/>
    <property type="match status" value="1"/>
</dbReference>
<dbReference type="PROSITE" id="PS01063">
    <property type="entry name" value="SIGMA70_ECF"/>
    <property type="match status" value="1"/>
</dbReference>
<dbReference type="Pfam" id="PF04542">
    <property type="entry name" value="Sigma70_r2"/>
    <property type="match status" value="1"/>
</dbReference>
<dbReference type="GO" id="GO:0003677">
    <property type="term" value="F:DNA binding"/>
    <property type="evidence" value="ECO:0007669"/>
    <property type="project" value="UniProtKB-KW"/>
</dbReference>
<dbReference type="GO" id="GO:0016987">
    <property type="term" value="F:sigma factor activity"/>
    <property type="evidence" value="ECO:0007669"/>
    <property type="project" value="UniProtKB-KW"/>
</dbReference>
<dbReference type="EMBL" id="UEGS01000001">
    <property type="protein sequence ID" value="SRX82483.1"/>
    <property type="molecule type" value="Genomic_DNA"/>
</dbReference>
<organism evidence="9 10">
    <name type="scientific">Mycolicibacterium parafortuitum</name>
    <name type="common">Mycobacterium parafortuitum</name>
    <dbReference type="NCBI Taxonomy" id="39692"/>
    <lineage>
        <taxon>Bacteria</taxon>
        <taxon>Bacillati</taxon>
        <taxon>Actinomycetota</taxon>
        <taxon>Actinomycetes</taxon>
        <taxon>Mycobacteriales</taxon>
        <taxon>Mycobacteriaceae</taxon>
        <taxon>Mycolicibacterium</taxon>
    </lineage>
</organism>
<dbReference type="Proteomes" id="UP000252008">
    <property type="component" value="Unassembled WGS sequence"/>
</dbReference>
<gene>
    <name evidence="9" type="ORF">MPP7335_04243</name>
</gene>
<dbReference type="InterPro" id="IPR036388">
    <property type="entry name" value="WH-like_DNA-bd_sf"/>
</dbReference>
<dbReference type="STRING" id="39692.BST38_19365"/>
<evidence type="ECO:0000259" key="7">
    <source>
        <dbReference type="Pfam" id="PF04542"/>
    </source>
</evidence>
<dbReference type="NCBIfam" id="TIGR02937">
    <property type="entry name" value="sigma70-ECF"/>
    <property type="match status" value="1"/>
</dbReference>
<comment type="similarity">
    <text evidence="1 6">Belongs to the sigma-70 factor family. ECF subfamily.</text>
</comment>
<dbReference type="AlphaFoldDB" id="A0A375YN23"/>
<dbReference type="GO" id="GO:0006950">
    <property type="term" value="P:response to stress"/>
    <property type="evidence" value="ECO:0007669"/>
    <property type="project" value="UniProtKB-ARBA"/>
</dbReference>
<evidence type="ECO:0000313" key="9">
    <source>
        <dbReference type="EMBL" id="SRX82483.1"/>
    </source>
</evidence>
<evidence type="ECO:0000256" key="5">
    <source>
        <dbReference type="ARBA" id="ARBA00023163"/>
    </source>
</evidence>
<evidence type="ECO:0000313" key="10">
    <source>
        <dbReference type="Proteomes" id="UP000252008"/>
    </source>
</evidence>
<dbReference type="GO" id="GO:0006352">
    <property type="term" value="P:DNA-templated transcription initiation"/>
    <property type="evidence" value="ECO:0007669"/>
    <property type="project" value="InterPro"/>
</dbReference>
<evidence type="ECO:0000256" key="2">
    <source>
        <dbReference type="ARBA" id="ARBA00023015"/>
    </source>
</evidence>
<dbReference type="Gene3D" id="1.10.1740.10">
    <property type="match status" value="1"/>
</dbReference>
<reference evidence="9 10" key="1">
    <citation type="submission" date="2018-05" db="EMBL/GenBank/DDBJ databases">
        <authorList>
            <consortium name="IHU Genomes"/>
        </authorList>
    </citation>
    <scope>NUCLEOTIDE SEQUENCE [LARGE SCALE GENOMIC DNA]</scope>
    <source>
        <strain evidence="9 10">P7335</strain>
    </source>
</reference>
<accession>A0A375YN23</accession>
<dbReference type="InterPro" id="IPR013249">
    <property type="entry name" value="RNA_pol_sigma70_r4_t2"/>
</dbReference>
<keyword evidence="10" id="KW-1185">Reference proteome</keyword>
<name>A0A375YN23_MYCPF</name>
<protein>
    <recommendedName>
        <fullName evidence="6">RNA polymerase sigma factor</fullName>
    </recommendedName>
</protein>
<dbReference type="InterPro" id="IPR013325">
    <property type="entry name" value="RNA_pol_sigma_r2"/>
</dbReference>
<dbReference type="PANTHER" id="PTHR43133">
    <property type="entry name" value="RNA POLYMERASE ECF-TYPE SIGMA FACTO"/>
    <property type="match status" value="1"/>
</dbReference>
<evidence type="ECO:0000256" key="4">
    <source>
        <dbReference type="ARBA" id="ARBA00023125"/>
    </source>
</evidence>
<evidence type="ECO:0000256" key="3">
    <source>
        <dbReference type="ARBA" id="ARBA00023082"/>
    </source>
</evidence>
<keyword evidence="5 6" id="KW-0804">Transcription</keyword>
<dbReference type="SUPFAM" id="SSF88659">
    <property type="entry name" value="Sigma3 and sigma4 domains of RNA polymerase sigma factors"/>
    <property type="match status" value="1"/>
</dbReference>
<dbReference type="InterPro" id="IPR000838">
    <property type="entry name" value="RNA_pol_sigma70_ECF_CS"/>
</dbReference>
<dbReference type="SUPFAM" id="SSF88946">
    <property type="entry name" value="Sigma2 domain of RNA polymerase sigma factors"/>
    <property type="match status" value="1"/>
</dbReference>
<dbReference type="InterPro" id="IPR014284">
    <property type="entry name" value="RNA_pol_sigma-70_dom"/>
</dbReference>
<sequence>MTLAIGVYDREDQRKRFVQEAWPLLDQLYRAACGYTRNHADAEDLVQETMLKAYRSFGQFESGTNIRAWLFRILVTTWINRWRRTQRRPAEVLTERLGDLEFDAAVPQSSIASASAELVALEALADSDVKAALAALPEGQRMTVFYVDVEGFRYAEVAELLDIPVGTVMSRLHRGRRALRQALVGDGLYRPDEFRGTAALHVT</sequence>
<keyword evidence="3 6" id="KW-0731">Sigma factor</keyword>
<dbReference type="Gene3D" id="1.10.10.10">
    <property type="entry name" value="Winged helix-like DNA-binding domain superfamily/Winged helix DNA-binding domain"/>
    <property type="match status" value="1"/>
</dbReference>